<protein>
    <submittedName>
        <fullName evidence="1">Uncharacterized protein</fullName>
    </submittedName>
</protein>
<proteinExistence type="predicted"/>
<reference evidence="1" key="1">
    <citation type="journal article" date="2020" name="Stud. Mycol.">
        <title>101 Dothideomycetes genomes: a test case for predicting lifestyles and emergence of pathogens.</title>
        <authorList>
            <person name="Haridas S."/>
            <person name="Albert R."/>
            <person name="Binder M."/>
            <person name="Bloem J."/>
            <person name="Labutti K."/>
            <person name="Salamov A."/>
            <person name="Andreopoulos B."/>
            <person name="Baker S."/>
            <person name="Barry K."/>
            <person name="Bills G."/>
            <person name="Bluhm B."/>
            <person name="Cannon C."/>
            <person name="Castanera R."/>
            <person name="Culley D."/>
            <person name="Daum C."/>
            <person name="Ezra D."/>
            <person name="Gonzalez J."/>
            <person name="Henrissat B."/>
            <person name="Kuo A."/>
            <person name="Liang C."/>
            <person name="Lipzen A."/>
            <person name="Lutzoni F."/>
            <person name="Magnuson J."/>
            <person name="Mondo S."/>
            <person name="Nolan M."/>
            <person name="Ohm R."/>
            <person name="Pangilinan J."/>
            <person name="Park H.-J."/>
            <person name="Ramirez L."/>
            <person name="Alfaro M."/>
            <person name="Sun H."/>
            <person name="Tritt A."/>
            <person name="Yoshinaga Y."/>
            <person name="Zwiers L.-H."/>
            <person name="Turgeon B."/>
            <person name="Goodwin S."/>
            <person name="Spatafora J."/>
            <person name="Crous P."/>
            <person name="Grigoriev I."/>
        </authorList>
    </citation>
    <scope>NUCLEOTIDE SEQUENCE</scope>
    <source>
        <strain evidence="1">CBS 525.71</strain>
    </source>
</reference>
<organism evidence="1 2">
    <name type="scientific">Macroventuria anomochaeta</name>
    <dbReference type="NCBI Taxonomy" id="301207"/>
    <lineage>
        <taxon>Eukaryota</taxon>
        <taxon>Fungi</taxon>
        <taxon>Dikarya</taxon>
        <taxon>Ascomycota</taxon>
        <taxon>Pezizomycotina</taxon>
        <taxon>Dothideomycetes</taxon>
        <taxon>Pleosporomycetidae</taxon>
        <taxon>Pleosporales</taxon>
        <taxon>Pleosporineae</taxon>
        <taxon>Didymellaceae</taxon>
        <taxon>Macroventuria</taxon>
    </lineage>
</organism>
<accession>A0ACB6RZZ7</accession>
<dbReference type="EMBL" id="MU006716">
    <property type="protein sequence ID" value="KAF2627555.1"/>
    <property type="molecule type" value="Genomic_DNA"/>
</dbReference>
<sequence length="739" mass="82102">MRYDNWDIILFPEDSNIPIPEYRTACYFSRDEDGHELPTLRTYIGSLKPETPFRISVHHWGPPKPSPFIQEVQRRAGMNITFTVQVFIDNTRLYHGSFELNNSSPQEIAYEQRSFRSSRSHEQPTSQPKQRLLFPRSDKNALLQSSAWQPRGTDNRIKIILSERLVNEEGSLDVGCWDVVCFSFQHAHRELLEQAGIAYPIIDPLRSLLGERATFVQRSLPQNTMARQLQRGSRIHSEHSPESDSEPIRPANPEPHQQPPDRMPSMAIYPSAFMGHRGGGHLGIWHNSYGSFGDPDDDISMGSWPSQRYASHMSGLDGFYDPSFPPYAAPPWSNNAALPGQRAGPHMNNNRSRKDNGAQQVMMALRDDQFGQILEAISPSKKQRSLPHGLPAQRQDARQPSTQAHRPPKMGALSVPVRPSSAAIARTTAYPDFNAALRNSVKRPSSDQASFNTNAPSKTNPQIVHHSSRKENRDSRIPTPNPFMLGPQRWDSDVSMRDGSSNFSSLSRFERDPANLSSKIGSAHAPSAGGNVKSRKEGLATDTGDHLDIEVRHDQSLLPTVGANSIAKAMSTADDPDRTPRDRPNETSASVLNHVEVIDVDAIDPSLVAEPTADMAKLSPFKPGHRASMSSISSTGRLERQLYSALGEELGSFEQQMNTTGMGHELAQALSGTGTHSDLSGSTMLDPTVSEFEPVIKRKRQGTFGGERDKSPVKKKEKARQVMVEDDDISEDMPRLRGE</sequence>
<evidence type="ECO:0000313" key="2">
    <source>
        <dbReference type="Proteomes" id="UP000799754"/>
    </source>
</evidence>
<name>A0ACB6RZZ7_9PLEO</name>
<keyword evidence="2" id="KW-1185">Reference proteome</keyword>
<comment type="caution">
    <text evidence="1">The sequence shown here is derived from an EMBL/GenBank/DDBJ whole genome shotgun (WGS) entry which is preliminary data.</text>
</comment>
<evidence type="ECO:0000313" key="1">
    <source>
        <dbReference type="EMBL" id="KAF2627555.1"/>
    </source>
</evidence>
<dbReference type="Proteomes" id="UP000799754">
    <property type="component" value="Unassembled WGS sequence"/>
</dbReference>
<gene>
    <name evidence="1" type="ORF">BU25DRAFT_491193</name>
</gene>